<evidence type="ECO:0000256" key="2">
    <source>
        <dbReference type="ARBA" id="ARBA00022692"/>
    </source>
</evidence>
<gene>
    <name evidence="6" type="ORF">J5Y10_07265</name>
</gene>
<comment type="subcellular location">
    <subcellularLocation>
        <location evidence="1">Membrane</location>
        <topology evidence="1">Multi-pass membrane protein</topology>
    </subcellularLocation>
</comment>
<dbReference type="RefSeq" id="WP_209372196.1">
    <property type="nucleotide sequence ID" value="NZ_JAGIZA010000003.1"/>
</dbReference>
<protein>
    <submittedName>
        <fullName evidence="6">EI24 domain-containing protein</fullName>
    </submittedName>
</protein>
<proteinExistence type="predicted"/>
<feature type="transmembrane region" description="Helical" evidence="5">
    <location>
        <begin position="182"/>
        <end position="205"/>
    </location>
</feature>
<dbReference type="Pfam" id="PF07264">
    <property type="entry name" value="EI24"/>
    <property type="match status" value="1"/>
</dbReference>
<dbReference type="AlphaFoldDB" id="A0A940MSD7"/>
<sequence length="226" mass="23265">MQAVIASLVMPFDQVLDRGFRGPLLKGMAGAVLALGGLVWLAGWAMDALAGGTGWLATAAGVLGGVAGLFAAFWLFVPFALAIAGLFLDETAAAVERRHYPALPPPRRGASLASQGVFNLVLALKVLALNLVLLPVALLLPLVGGALLWVVAAVSLGNGLFEGVAQRRMPVSEARLLRKRRAFSVLAVGAAMATLALLPFANLLVPVLGTAAMTHLLHRGADGPVA</sequence>
<organism evidence="6 7">
    <name type="scientific">Roseomonas indoligenes</name>
    <dbReference type="NCBI Taxonomy" id="2820811"/>
    <lineage>
        <taxon>Bacteria</taxon>
        <taxon>Pseudomonadati</taxon>
        <taxon>Pseudomonadota</taxon>
        <taxon>Alphaproteobacteria</taxon>
        <taxon>Acetobacterales</taxon>
        <taxon>Roseomonadaceae</taxon>
        <taxon>Roseomonas</taxon>
    </lineage>
</organism>
<dbReference type="EMBL" id="JAGIZA010000003">
    <property type="protein sequence ID" value="MBP0492574.1"/>
    <property type="molecule type" value="Genomic_DNA"/>
</dbReference>
<feature type="transmembrane region" description="Helical" evidence="5">
    <location>
        <begin position="109"/>
        <end position="132"/>
    </location>
</feature>
<comment type="caution">
    <text evidence="6">The sequence shown here is derived from an EMBL/GenBank/DDBJ whole genome shotgun (WGS) entry which is preliminary data.</text>
</comment>
<evidence type="ECO:0000256" key="5">
    <source>
        <dbReference type="SAM" id="Phobius"/>
    </source>
</evidence>
<dbReference type="Proteomes" id="UP000677537">
    <property type="component" value="Unassembled WGS sequence"/>
</dbReference>
<accession>A0A940MSD7</accession>
<feature type="transmembrane region" description="Helical" evidence="5">
    <location>
        <begin position="55"/>
        <end position="88"/>
    </location>
</feature>
<feature type="transmembrane region" description="Helical" evidence="5">
    <location>
        <begin position="24"/>
        <end position="43"/>
    </location>
</feature>
<evidence type="ECO:0000256" key="1">
    <source>
        <dbReference type="ARBA" id="ARBA00004141"/>
    </source>
</evidence>
<evidence type="ECO:0000313" key="6">
    <source>
        <dbReference type="EMBL" id="MBP0492574.1"/>
    </source>
</evidence>
<evidence type="ECO:0000313" key="7">
    <source>
        <dbReference type="Proteomes" id="UP000677537"/>
    </source>
</evidence>
<keyword evidence="2 5" id="KW-0812">Transmembrane</keyword>
<evidence type="ECO:0000256" key="4">
    <source>
        <dbReference type="ARBA" id="ARBA00023136"/>
    </source>
</evidence>
<name>A0A940MSD7_9PROT</name>
<dbReference type="InterPro" id="IPR059112">
    <property type="entry name" value="CysZ/EI24"/>
</dbReference>
<keyword evidence="3 5" id="KW-1133">Transmembrane helix</keyword>
<keyword evidence="4 5" id="KW-0472">Membrane</keyword>
<feature type="transmembrane region" description="Helical" evidence="5">
    <location>
        <begin position="138"/>
        <end position="161"/>
    </location>
</feature>
<reference evidence="6" key="1">
    <citation type="submission" date="2021-03" db="EMBL/GenBank/DDBJ databases">
        <authorList>
            <person name="So Y."/>
        </authorList>
    </citation>
    <scope>NUCLEOTIDE SEQUENCE</scope>
    <source>
        <strain evidence="6">SG15</strain>
    </source>
</reference>
<keyword evidence="7" id="KW-1185">Reference proteome</keyword>
<evidence type="ECO:0000256" key="3">
    <source>
        <dbReference type="ARBA" id="ARBA00022989"/>
    </source>
</evidence>